<organism evidence="1">
    <name type="scientific">Siphoviridae sp. ctUF252</name>
    <dbReference type="NCBI Taxonomy" id="2826350"/>
    <lineage>
        <taxon>Viruses</taxon>
        <taxon>Duplodnaviria</taxon>
        <taxon>Heunggongvirae</taxon>
        <taxon>Uroviricota</taxon>
        <taxon>Caudoviricetes</taxon>
    </lineage>
</organism>
<reference evidence="1" key="1">
    <citation type="journal article" date="2021" name="Proc. Natl. Acad. Sci. U.S.A.">
        <title>A Catalog of Tens of Thousands of Viruses from Human Metagenomes Reveals Hidden Associations with Chronic Diseases.</title>
        <authorList>
            <person name="Tisza M.J."/>
            <person name="Buck C.B."/>
        </authorList>
    </citation>
    <scope>NUCLEOTIDE SEQUENCE</scope>
    <source>
        <strain evidence="1">CtUF252</strain>
    </source>
</reference>
<protein>
    <submittedName>
        <fullName evidence="1">Uncharacterized protein</fullName>
    </submittedName>
</protein>
<evidence type="ECO:0000313" key="1">
    <source>
        <dbReference type="EMBL" id="DAD94081.1"/>
    </source>
</evidence>
<sequence length="80" mass="9450">MEELLEEQRKTNELLETILNTKQNNLPKLIYAKEIAKNYQVNLNKATEFCKRYGTNFGGYCIEIEKFKEILQTKGTEIFK</sequence>
<accession>A0A8S5NHD5</accession>
<dbReference type="EMBL" id="BK015173">
    <property type="protein sequence ID" value="DAD94081.1"/>
    <property type="molecule type" value="Genomic_DNA"/>
</dbReference>
<proteinExistence type="predicted"/>
<name>A0A8S5NHD5_9CAUD</name>